<dbReference type="Proteomes" id="UP000002743">
    <property type="component" value="Chromosome"/>
</dbReference>
<dbReference type="KEGG" id="mei:Msip34_2082"/>
<protein>
    <recommendedName>
        <fullName evidence="6">DotA/TraY family protein</fullName>
    </recommendedName>
</protein>
<feature type="transmembrane region" description="Helical" evidence="2">
    <location>
        <begin position="505"/>
        <end position="531"/>
    </location>
</feature>
<evidence type="ECO:0008006" key="6">
    <source>
        <dbReference type="Google" id="ProtNLM"/>
    </source>
</evidence>
<evidence type="ECO:0000313" key="5">
    <source>
        <dbReference type="Proteomes" id="UP000002743"/>
    </source>
</evidence>
<feature type="chain" id="PRO_5002972437" description="DotA/TraY family protein" evidence="3">
    <location>
        <begin position="19"/>
        <end position="734"/>
    </location>
</feature>
<dbReference type="EMBL" id="CP001674">
    <property type="protein sequence ID" value="ACT51324.1"/>
    <property type="molecule type" value="Genomic_DNA"/>
</dbReference>
<reference evidence="4 5" key="2">
    <citation type="journal article" date="2011" name="J. Bacteriol.">
        <title>Genomes of three methylotrophs from a single niche uncover genetic and metabolic divergence of Methylophilaceae.</title>
        <authorList>
            <person name="Lapidus A."/>
            <person name="Clum A."/>
            <person name="Labutti K."/>
            <person name="Kaluzhnaya M.G."/>
            <person name="Lim S."/>
            <person name="Beck D.A."/>
            <person name="Glavina Del Rio T."/>
            <person name="Nolan M."/>
            <person name="Mavromatis K."/>
            <person name="Huntemann M."/>
            <person name="Lucas S."/>
            <person name="Lidstrom M.E."/>
            <person name="Ivanova N."/>
            <person name="Chistoserdova L."/>
        </authorList>
    </citation>
    <scope>NUCLEOTIDE SEQUENCE [LARGE SCALE GENOMIC DNA]</scope>
    <source>
        <strain evidence="4 5">SIP3-4</strain>
    </source>
</reference>
<feature type="transmembrane region" description="Helical" evidence="2">
    <location>
        <begin position="597"/>
        <end position="620"/>
    </location>
</feature>
<dbReference type="NCBIfam" id="TIGR04346">
    <property type="entry name" value="DotA_TraY"/>
    <property type="match status" value="1"/>
</dbReference>
<feature type="transmembrane region" description="Helical" evidence="2">
    <location>
        <begin position="446"/>
        <end position="464"/>
    </location>
</feature>
<evidence type="ECO:0000256" key="3">
    <source>
        <dbReference type="SAM" id="SignalP"/>
    </source>
</evidence>
<evidence type="ECO:0000313" key="4">
    <source>
        <dbReference type="EMBL" id="ACT51324.1"/>
    </source>
</evidence>
<feature type="transmembrane region" description="Helical" evidence="2">
    <location>
        <begin position="57"/>
        <end position="80"/>
    </location>
</feature>
<feature type="region of interest" description="Disordered" evidence="1">
    <location>
        <begin position="674"/>
        <end position="706"/>
    </location>
</feature>
<sequence length="734" mass="77835" precursor="true">MRILLFFVVMLIANPAFAVDLFTPAPNDKAMYVLSQIFGDLGVFGSGNDAIASGMEIFLGGVLMIGGILATYTILAGTIGTAHDGEMLGKKFSSVWIPIRYSVGVAMILPTVKGYCLATYLVGWIIVQSIGMAGNVWNGYVSGEGLKKLAAVGSVDPNAKDLGYSTLQSLVCMNVIKKAFADEPVINGGSVIGISVVDTSTSKIIRFGDTQSNGIEPDACGQIEVAKYQAIAPVESSGVISKVVNAVDAVEIMQVMIGEHYKQTGLLIQALNPIAVRIATKHEVVNASEVDAIIANYEKSIKKTAAAQILKLEPYKELSANAKADGFLLAGAWVMKIASLQDLTDRSIGNSPTASGPSHMNVEFLDDQMAQAMKPLATMMKTSTASNITFGVGNEAGGSNTSWYSAIKDTVLGGFDMTIIMKKAFTSGTNFVIQDGESPILSLKRMGNYLLLTATTAWATLGLMSSTIGNAPGIGLMLQSVITILIAPMLLVGFVLSYVLVNLPLFLWIGAIVGWLVMCIEAMIAAPLWMVMHLNPNGDDVAGSGKAGYSLILGLILRPVLMVFGLIAAIILMEVVGGFINLIYADVFAINQQGSSVFIWVIGGLIAAPIIYCGLMYTVIKKSFDLIHVLPDEILSWASANGPQLGSDAKEFGGNQSTAFMAMSTFSNNISSGVGKGGGSKSAELPESNMNKDFTEPNVAPKPTLDKNIFNKENTEINESKTLNDVLNNKKDES</sequence>
<dbReference type="OrthoDB" id="7010241at2"/>
<organism evidence="4 5">
    <name type="scientific">Methylovorus glucosotrophus (strain SIP3-4)</name>
    <dbReference type="NCBI Taxonomy" id="582744"/>
    <lineage>
        <taxon>Bacteria</taxon>
        <taxon>Pseudomonadati</taxon>
        <taxon>Pseudomonadota</taxon>
        <taxon>Betaproteobacteria</taxon>
        <taxon>Nitrosomonadales</taxon>
        <taxon>Methylophilaceae</taxon>
        <taxon>Methylovorus</taxon>
    </lineage>
</organism>
<evidence type="ECO:0000256" key="1">
    <source>
        <dbReference type="SAM" id="MobiDB-lite"/>
    </source>
</evidence>
<keyword evidence="2" id="KW-0812">Transmembrane</keyword>
<keyword evidence="5" id="KW-1185">Reference proteome</keyword>
<feature type="transmembrane region" description="Helical" evidence="2">
    <location>
        <begin position="552"/>
        <end position="585"/>
    </location>
</feature>
<accession>C6X7Z7</accession>
<keyword evidence="2" id="KW-1133">Transmembrane helix</keyword>
<evidence type="ECO:0000256" key="2">
    <source>
        <dbReference type="SAM" id="Phobius"/>
    </source>
</evidence>
<feature type="signal peptide" evidence="3">
    <location>
        <begin position="1"/>
        <end position="18"/>
    </location>
</feature>
<proteinExistence type="predicted"/>
<keyword evidence="3" id="KW-0732">Signal</keyword>
<dbReference type="InterPro" id="IPR027628">
    <property type="entry name" value="DotA_TraY"/>
</dbReference>
<feature type="transmembrane region" description="Helical" evidence="2">
    <location>
        <begin position="476"/>
        <end position="499"/>
    </location>
</feature>
<keyword evidence="2" id="KW-0472">Membrane</keyword>
<reference evidence="5" key="1">
    <citation type="submission" date="2009-07" db="EMBL/GenBank/DDBJ databases">
        <title>Complete sequence of chromosome of Methylovorus sp. SIP3-4.</title>
        <authorList>
            <person name="Lucas S."/>
            <person name="Copeland A."/>
            <person name="Lapidus A."/>
            <person name="Glavina del Rio T."/>
            <person name="Tice H."/>
            <person name="Bruce D."/>
            <person name="Goodwin L."/>
            <person name="Pitluck S."/>
            <person name="Clum A."/>
            <person name="Larimer F."/>
            <person name="Land M."/>
            <person name="Hauser L."/>
            <person name="Kyrpides N."/>
            <person name="Mikhailova N."/>
            <person name="Kayluzhnaya M."/>
            <person name="Chistoserdova L."/>
        </authorList>
    </citation>
    <scope>NUCLEOTIDE SEQUENCE [LARGE SCALE GENOMIC DNA]</scope>
    <source>
        <strain evidence="5">SIP3-4</strain>
    </source>
</reference>
<gene>
    <name evidence="4" type="ordered locus">Msip34_2082</name>
</gene>
<dbReference type="STRING" id="582744.Msip34_2082"/>
<dbReference type="AlphaFoldDB" id="C6X7Z7"/>
<dbReference type="RefSeq" id="WP_015830671.1">
    <property type="nucleotide sequence ID" value="NC_012969.1"/>
</dbReference>
<dbReference type="HOGENOM" id="CLU_023238_0_0_4"/>
<dbReference type="eggNOG" id="COG0697">
    <property type="taxonomic scope" value="Bacteria"/>
</dbReference>
<name>C6X7Z7_METGS</name>